<evidence type="ECO:0000313" key="2">
    <source>
        <dbReference type="Proteomes" id="UP000031668"/>
    </source>
</evidence>
<name>A0A0C2NCV2_THEKT</name>
<reference evidence="1 2" key="1">
    <citation type="journal article" date="2014" name="Genome Biol. Evol.">
        <title>The genome of the myxosporean Thelohanellus kitauei shows adaptations to nutrient acquisition within its fish host.</title>
        <authorList>
            <person name="Yang Y."/>
            <person name="Xiong J."/>
            <person name="Zhou Z."/>
            <person name="Huo F."/>
            <person name="Miao W."/>
            <person name="Ran C."/>
            <person name="Liu Y."/>
            <person name="Zhang J."/>
            <person name="Feng J."/>
            <person name="Wang M."/>
            <person name="Wang M."/>
            <person name="Wang L."/>
            <person name="Yao B."/>
        </authorList>
    </citation>
    <scope>NUCLEOTIDE SEQUENCE [LARGE SCALE GENOMIC DNA]</scope>
    <source>
        <strain evidence="1">Wuqing</strain>
    </source>
</reference>
<protein>
    <submittedName>
        <fullName evidence="1">Uncharacterized protein</fullName>
    </submittedName>
</protein>
<dbReference type="AlphaFoldDB" id="A0A0C2NCV2"/>
<comment type="caution">
    <text evidence="1">The sequence shown here is derived from an EMBL/GenBank/DDBJ whole genome shotgun (WGS) entry which is preliminary data.</text>
</comment>
<dbReference type="Proteomes" id="UP000031668">
    <property type="component" value="Unassembled WGS sequence"/>
</dbReference>
<sequence>MAEKSKFYQKILLRFVRNLTNILGLKTPKFVRPRRMCGILFYLYDGTGAFGCKYRPYKHPAFYPSVTQKVFLFSNMESRQLLRKFSNGSSPEGCFVHDERFAARYWRCQCFRLLM</sequence>
<proteinExistence type="predicted"/>
<keyword evidence="2" id="KW-1185">Reference proteome</keyword>
<accession>A0A0C2NCV2</accession>
<organism evidence="1 2">
    <name type="scientific">Thelohanellus kitauei</name>
    <name type="common">Myxosporean</name>
    <dbReference type="NCBI Taxonomy" id="669202"/>
    <lineage>
        <taxon>Eukaryota</taxon>
        <taxon>Metazoa</taxon>
        <taxon>Cnidaria</taxon>
        <taxon>Myxozoa</taxon>
        <taxon>Myxosporea</taxon>
        <taxon>Bivalvulida</taxon>
        <taxon>Platysporina</taxon>
        <taxon>Myxobolidae</taxon>
        <taxon>Thelohanellus</taxon>
    </lineage>
</organism>
<evidence type="ECO:0000313" key="1">
    <source>
        <dbReference type="EMBL" id="KII71807.1"/>
    </source>
</evidence>
<dbReference type="EMBL" id="JWZT01001610">
    <property type="protein sequence ID" value="KII71807.1"/>
    <property type="molecule type" value="Genomic_DNA"/>
</dbReference>
<gene>
    <name evidence="1" type="ORF">RF11_01351</name>
</gene>